<dbReference type="GO" id="GO:2001070">
    <property type="term" value="F:starch binding"/>
    <property type="evidence" value="ECO:0007669"/>
    <property type="project" value="InterPro"/>
</dbReference>
<name>I5CAJ8_9BACT</name>
<dbReference type="EMBL" id="AJYA01000001">
    <property type="protein sequence ID" value="EIM78850.1"/>
    <property type="molecule type" value="Genomic_DNA"/>
</dbReference>
<gene>
    <name evidence="2" type="ORF">A3SI_00180</name>
</gene>
<protein>
    <recommendedName>
        <fullName evidence="1">SusE outer membrane protein domain-containing protein</fullName>
    </recommendedName>
</protein>
<dbReference type="Gene3D" id="2.60.40.3620">
    <property type="match status" value="2"/>
</dbReference>
<evidence type="ECO:0000313" key="2">
    <source>
        <dbReference type="EMBL" id="EIM78850.1"/>
    </source>
</evidence>
<keyword evidence="3" id="KW-1185">Reference proteome</keyword>
<sequence length="295" mass="31579">MDERDAEFVFEVSPADFGVPKSGVIYTLQMDAPGNNFQNAATLVEGTTTVLTVTAADINRRALSRGLVPNEAGEMAFRVRATAEGMPALVGPATMIMVTAFADAIELPMLHVPGDYQGWNPANMNTVLFSENSDNVFTGFVHVLSGSGEFKFTPEPNWDADFGSDDGETLTPGGGNIKVASFGTQTVTVDLNDMTFTLGDVFVWGIIGSATPGGWDSETPMGFDADENVLSITLDLVEGDMKFRANQSWDFNYGGADGELEEDGANIPIPAAGNYTITMDWKVPGQVSYEIVKNN</sequence>
<dbReference type="CDD" id="cd12956">
    <property type="entry name" value="CBM_SusE-F_like"/>
    <property type="match status" value="1"/>
</dbReference>
<dbReference type="InterPro" id="IPR025970">
    <property type="entry name" value="SusE"/>
</dbReference>
<reference evidence="2 3" key="1">
    <citation type="submission" date="2012-05" db="EMBL/GenBank/DDBJ databases">
        <title>Genome sequence of Nitritalea halalkaliphila LW7.</title>
        <authorList>
            <person name="Jangir P.K."/>
            <person name="Singh A."/>
            <person name="Shivaji S."/>
            <person name="Sharma R."/>
        </authorList>
    </citation>
    <scope>NUCLEOTIDE SEQUENCE [LARGE SCALE GENOMIC DNA]</scope>
    <source>
        <strain evidence="2 3">LW7</strain>
    </source>
</reference>
<dbReference type="AlphaFoldDB" id="I5CAJ8"/>
<proteinExistence type="predicted"/>
<dbReference type="GO" id="GO:0019867">
    <property type="term" value="C:outer membrane"/>
    <property type="evidence" value="ECO:0007669"/>
    <property type="project" value="InterPro"/>
</dbReference>
<dbReference type="STRING" id="1189621.A3SI_00180"/>
<feature type="domain" description="SusE outer membrane protein" evidence="1">
    <location>
        <begin position="7"/>
        <end position="80"/>
    </location>
</feature>
<accession>I5CAJ8</accession>
<dbReference type="Proteomes" id="UP000005551">
    <property type="component" value="Unassembled WGS sequence"/>
</dbReference>
<dbReference type="CDD" id="cd12967">
    <property type="entry name" value="CBM_SusE-F_like_u1"/>
    <property type="match status" value="1"/>
</dbReference>
<comment type="caution">
    <text evidence="2">The sequence shown here is derived from an EMBL/GenBank/DDBJ whole genome shotgun (WGS) entry which is preliminary data.</text>
</comment>
<dbReference type="Pfam" id="PF14292">
    <property type="entry name" value="SusE"/>
    <property type="match status" value="1"/>
</dbReference>
<evidence type="ECO:0000313" key="3">
    <source>
        <dbReference type="Proteomes" id="UP000005551"/>
    </source>
</evidence>
<organism evidence="2 3">
    <name type="scientific">Nitritalea halalkaliphila LW7</name>
    <dbReference type="NCBI Taxonomy" id="1189621"/>
    <lineage>
        <taxon>Bacteria</taxon>
        <taxon>Pseudomonadati</taxon>
        <taxon>Bacteroidota</taxon>
        <taxon>Cytophagia</taxon>
        <taxon>Cytophagales</taxon>
        <taxon>Cyclobacteriaceae</taxon>
        <taxon>Nitritalea</taxon>
    </lineage>
</organism>
<dbReference type="RefSeq" id="WP_009053068.1">
    <property type="nucleotide sequence ID" value="NZ_AJYA01000001.1"/>
</dbReference>
<evidence type="ECO:0000259" key="1">
    <source>
        <dbReference type="Pfam" id="PF14292"/>
    </source>
</evidence>